<feature type="coiled-coil region" evidence="1">
    <location>
        <begin position="388"/>
        <end position="422"/>
    </location>
</feature>
<dbReference type="RefSeq" id="WP_348736975.1">
    <property type="nucleotide sequence ID" value="NZ_CAXJRC010000004.1"/>
</dbReference>
<dbReference type="EMBL" id="CAXJRC010000004">
    <property type="protein sequence ID" value="CAL2105166.1"/>
    <property type="molecule type" value="Genomic_DNA"/>
</dbReference>
<comment type="caution">
    <text evidence="2">The sequence shown here is derived from an EMBL/GenBank/DDBJ whole genome shotgun (WGS) entry which is preliminary data.</text>
</comment>
<protein>
    <recommendedName>
        <fullName evidence="4">TMF family protein</fullName>
    </recommendedName>
</protein>
<proteinExistence type="predicted"/>
<sequence>MKRISILHILIAIFIVQVQKNQAQTTTNYGEGSGTQGEKNTFLGYNAGALTTSNDNSFFGYNAGAKNATGTHNMFLGRSAGFNNTTASYNMFFGSSSGLNTNTGGYNMFLGAFSGFSNRNGNSNIYIGFSSGRNNTSGGKNVFIGSSSGTNNKGNSNVFLGYSAGYDELGSNKLYIENSKNEIPLIYGDFSTNQVGINVKPTSSETTFAVGGQTEVQGNLLATGNVGIGTESPDRALDIAGGDTWQVKLSNTSETKRMFMGWYESRGAMEISTWGDGTFQNVPLSFLPQKVTFNGNVGIGTLNPSADYKLSVNGKIRAKEVTIESDWADYVFENDYKLPTLKEVETHIKEKGHLINIPSATEVHKNGVKLGEINSKLLEKIEELTLYTIAQEKKLEAQEKQLKTQEERLKKLEELLLVKNKK</sequence>
<organism evidence="2 3">
    <name type="scientific">Tenacibaculum vairaonense</name>
    <dbReference type="NCBI Taxonomy" id="3137860"/>
    <lineage>
        <taxon>Bacteria</taxon>
        <taxon>Pseudomonadati</taxon>
        <taxon>Bacteroidota</taxon>
        <taxon>Flavobacteriia</taxon>
        <taxon>Flavobacteriales</taxon>
        <taxon>Flavobacteriaceae</taxon>
        <taxon>Tenacibaculum</taxon>
    </lineage>
</organism>
<name>A0ABM9PHT8_9FLAO</name>
<evidence type="ECO:0000313" key="3">
    <source>
        <dbReference type="Proteomes" id="UP001497602"/>
    </source>
</evidence>
<gene>
    <name evidence="2" type="ORF">T190115A13A_130041</name>
</gene>
<evidence type="ECO:0008006" key="4">
    <source>
        <dbReference type="Google" id="ProtNLM"/>
    </source>
</evidence>
<accession>A0ABM9PHT8</accession>
<keyword evidence="3" id="KW-1185">Reference proteome</keyword>
<evidence type="ECO:0000313" key="2">
    <source>
        <dbReference type="EMBL" id="CAL2105166.1"/>
    </source>
</evidence>
<reference evidence="2 3" key="1">
    <citation type="submission" date="2024-05" db="EMBL/GenBank/DDBJ databases">
        <authorList>
            <person name="Duchaud E."/>
        </authorList>
    </citation>
    <scope>NUCLEOTIDE SEQUENCE [LARGE SCALE GENOMIC DNA]</scope>
    <source>
        <strain evidence="2">Ena-SAMPLE-TAB-13-05-2024-13:56:06:370-140305</strain>
    </source>
</reference>
<keyword evidence="1" id="KW-0175">Coiled coil</keyword>
<evidence type="ECO:0000256" key="1">
    <source>
        <dbReference type="SAM" id="Coils"/>
    </source>
</evidence>
<dbReference type="Proteomes" id="UP001497602">
    <property type="component" value="Unassembled WGS sequence"/>
</dbReference>